<feature type="region of interest" description="Disordered" evidence="1">
    <location>
        <begin position="39"/>
        <end position="83"/>
    </location>
</feature>
<comment type="caution">
    <text evidence="2">The sequence shown here is derived from an EMBL/GenBank/DDBJ whole genome shotgun (WGS) entry which is preliminary data.</text>
</comment>
<dbReference type="RefSeq" id="WP_096161632.1">
    <property type="nucleotide sequence ID" value="NZ_JABUYB010000025.1"/>
</dbReference>
<protein>
    <submittedName>
        <fullName evidence="2">Uncharacterized protein</fullName>
    </submittedName>
</protein>
<proteinExistence type="predicted"/>
<gene>
    <name evidence="2" type="ORF">CIK64_02400</name>
    <name evidence="3" type="ORF">EB834_14030</name>
</gene>
<reference evidence="2 4" key="1">
    <citation type="journal article" date="2017" name="Elife">
        <title>Extensive horizontal gene transfer in cheese-associated bacteria.</title>
        <authorList>
            <person name="Bonham K.S."/>
            <person name="Wolfe B.E."/>
            <person name="Dutton R.J."/>
        </authorList>
    </citation>
    <scope>NUCLEOTIDE SEQUENCE [LARGE SCALE GENOMIC DNA]</scope>
    <source>
        <strain evidence="2 4">947_7</strain>
    </source>
</reference>
<reference evidence="3 5" key="2">
    <citation type="submission" date="2018-10" db="EMBL/GenBank/DDBJ databases">
        <title>Brevibacterium genomes from Austrain hard cheese rinds.</title>
        <authorList>
            <person name="Anast J.M."/>
            <person name="Dzieciol M."/>
            <person name="Schultz D.L."/>
            <person name="Mann E."/>
            <person name="Wagner M."/>
            <person name="Schmitz-Esser S."/>
        </authorList>
    </citation>
    <scope>NUCLEOTIDE SEQUENCE [LARGE SCALE GENOMIC DNA]</scope>
    <source>
        <strain evidence="3 5">L261</strain>
    </source>
</reference>
<evidence type="ECO:0000313" key="3">
    <source>
        <dbReference type="EMBL" id="TGD37691.1"/>
    </source>
</evidence>
<sequence length="290" mass="30093">MQTGLDDSPQNSRSRRGATIARTSAAVFALALMLTGCSGGDDGGGADSAPAASDNTDQGSAQDPSKGTQGSSKDPSTAESMSVEDQIAYGCRLTDKIKNDFPDGQAWKGARLDFGEDRVLSELMSAGSLLGGASPLGDPVNQELQDLGRDLVGAVNTLKRDEFATLVDSTIDTCKDYLSTDSSGVPSTTDTSAKGQIIYGCKLVEKTLKKYPDETSWESAPPKFGQDTALNEIMTAGSLFGGGAGGTNDPVDAGLEETGFELVKGGSQLDYEGLPTTLDQAREGCSDFDV</sequence>
<dbReference type="Proteomes" id="UP000217564">
    <property type="component" value="Unassembled WGS sequence"/>
</dbReference>
<dbReference type="EMBL" id="RHFF01000014">
    <property type="protein sequence ID" value="TGD37691.1"/>
    <property type="molecule type" value="Genomic_DNA"/>
</dbReference>
<dbReference type="EMBL" id="NRGP01000003">
    <property type="protein sequence ID" value="PCC48098.1"/>
    <property type="molecule type" value="Genomic_DNA"/>
</dbReference>
<dbReference type="Proteomes" id="UP000297736">
    <property type="component" value="Unassembled WGS sequence"/>
</dbReference>
<evidence type="ECO:0000313" key="4">
    <source>
        <dbReference type="Proteomes" id="UP000217564"/>
    </source>
</evidence>
<organism evidence="2 4">
    <name type="scientific">Brevibacterium aurantiacum</name>
    <dbReference type="NCBI Taxonomy" id="273384"/>
    <lineage>
        <taxon>Bacteria</taxon>
        <taxon>Bacillati</taxon>
        <taxon>Actinomycetota</taxon>
        <taxon>Actinomycetes</taxon>
        <taxon>Micrococcales</taxon>
        <taxon>Brevibacteriaceae</taxon>
        <taxon>Brevibacterium</taxon>
    </lineage>
</organism>
<accession>A0A2A3Z948</accession>
<dbReference type="AlphaFoldDB" id="A0A2A3Z948"/>
<evidence type="ECO:0000256" key="1">
    <source>
        <dbReference type="SAM" id="MobiDB-lite"/>
    </source>
</evidence>
<name>A0A2A3Z948_BREAU</name>
<evidence type="ECO:0000313" key="2">
    <source>
        <dbReference type="EMBL" id="PCC48098.1"/>
    </source>
</evidence>
<evidence type="ECO:0000313" key="5">
    <source>
        <dbReference type="Proteomes" id="UP000297736"/>
    </source>
</evidence>
<feature type="compositionally biased region" description="Polar residues" evidence="1">
    <location>
        <begin position="55"/>
        <end position="80"/>
    </location>
</feature>